<comment type="caution">
    <text evidence="7">The sequence shown here is derived from an EMBL/GenBank/DDBJ whole genome shotgun (WGS) entry which is preliminary data.</text>
</comment>
<dbReference type="Pfam" id="PF09678">
    <property type="entry name" value="Caa3_CtaG"/>
    <property type="match status" value="1"/>
</dbReference>
<feature type="transmembrane region" description="Helical" evidence="6">
    <location>
        <begin position="329"/>
        <end position="346"/>
    </location>
</feature>
<dbReference type="InterPro" id="IPR019108">
    <property type="entry name" value="Caa3_assmbl_CtaG-rel"/>
</dbReference>
<evidence type="ECO:0000313" key="7">
    <source>
        <dbReference type="EMBL" id="TDS79871.1"/>
    </source>
</evidence>
<dbReference type="AlphaFoldDB" id="A0A4R7FQ28"/>
<dbReference type="Proteomes" id="UP000295344">
    <property type="component" value="Unassembled WGS sequence"/>
</dbReference>
<dbReference type="EMBL" id="SOAM01000001">
    <property type="protein sequence ID" value="TDS79871.1"/>
    <property type="molecule type" value="Genomic_DNA"/>
</dbReference>
<evidence type="ECO:0000256" key="5">
    <source>
        <dbReference type="ARBA" id="ARBA00023136"/>
    </source>
</evidence>
<feature type="transmembrane region" description="Helical" evidence="6">
    <location>
        <begin position="426"/>
        <end position="445"/>
    </location>
</feature>
<comment type="subcellular location">
    <subcellularLocation>
        <location evidence="1">Cell membrane</location>
        <topology evidence="1">Multi-pass membrane protein</topology>
    </subcellularLocation>
</comment>
<feature type="transmembrane region" description="Helical" evidence="6">
    <location>
        <begin position="457"/>
        <end position="474"/>
    </location>
</feature>
<feature type="transmembrane region" description="Helical" evidence="6">
    <location>
        <begin position="192"/>
        <end position="211"/>
    </location>
</feature>
<gene>
    <name evidence="7" type="ORF">CLV52_0416</name>
</gene>
<feature type="transmembrane region" description="Helical" evidence="6">
    <location>
        <begin position="391"/>
        <end position="414"/>
    </location>
</feature>
<evidence type="ECO:0000256" key="2">
    <source>
        <dbReference type="ARBA" id="ARBA00022475"/>
    </source>
</evidence>
<sequence length="564" mass="55347">MTSAGPTAAPAAAIARPMLAPAVVVGAALLAIVVAAATTAALTGGVLPVLRAVVLALLTTAASAVLGTVLAAARLPLAQPMRGRLLDAAAVAAAAQTVLAATTAFLLYLGTSPAPGDPAFGPGLVAFVEDVPIGRTWAIAAGLAALLTALLVGVRSRLGVAVLWPASALALVPVAVQGSIGGGPIGVTRSAAAALLVLLLAVSTWAGTAALRTLRVAAPARGIAIASAIAASVAAAAGWSALRSTGVAVPVGVAALLVVLVAGAVALRGLPTVQLGLLALAVGLGATAAVTRALPEVATRRTPAEILTGAPLPQPATPAALLAAWQPDALWLVVCVGLLAAYAVAVHRAAGPWSRWRAASWTAGVLVLAWLTSGGPAVYEEVLFGVHLARLLAVLLVVPVLLAGGAPLRLLTVLAPHRRLPTGRPLVAAALVVALVLFLLSGPVLQWSLTDPVGTESALVAALLAGTWLVWSISTGGRARAVAAAVALLVSEVIGAVLLGTGSSLVLADWYGALGWGVDAAAAQRASVLAALPVALVPTGILLVRALRAPAVGPAPATAEAVTA</sequence>
<feature type="transmembrane region" description="Helical" evidence="6">
    <location>
        <begin position="481"/>
        <end position="506"/>
    </location>
</feature>
<evidence type="ECO:0000256" key="4">
    <source>
        <dbReference type="ARBA" id="ARBA00022989"/>
    </source>
</evidence>
<organism evidence="7 8">
    <name type="scientific">Amnibacterium kyonggiense</name>
    <dbReference type="NCBI Taxonomy" id="595671"/>
    <lineage>
        <taxon>Bacteria</taxon>
        <taxon>Bacillati</taxon>
        <taxon>Actinomycetota</taxon>
        <taxon>Actinomycetes</taxon>
        <taxon>Micrococcales</taxon>
        <taxon>Microbacteriaceae</taxon>
        <taxon>Amnibacterium</taxon>
    </lineage>
</organism>
<feature type="transmembrane region" description="Helical" evidence="6">
    <location>
        <begin position="275"/>
        <end position="294"/>
    </location>
</feature>
<evidence type="ECO:0000313" key="8">
    <source>
        <dbReference type="Proteomes" id="UP000295344"/>
    </source>
</evidence>
<keyword evidence="3 6" id="KW-0812">Transmembrane</keyword>
<keyword evidence="8" id="KW-1185">Reference proteome</keyword>
<feature type="transmembrane region" description="Helical" evidence="6">
    <location>
        <begin position="161"/>
        <end position="180"/>
    </location>
</feature>
<feature type="transmembrane region" description="Helical" evidence="6">
    <location>
        <begin position="223"/>
        <end position="242"/>
    </location>
</feature>
<feature type="transmembrane region" description="Helical" evidence="6">
    <location>
        <begin position="248"/>
        <end position="268"/>
    </location>
</feature>
<dbReference type="GO" id="GO:0005886">
    <property type="term" value="C:plasma membrane"/>
    <property type="evidence" value="ECO:0007669"/>
    <property type="project" value="UniProtKB-SubCell"/>
</dbReference>
<evidence type="ECO:0000256" key="1">
    <source>
        <dbReference type="ARBA" id="ARBA00004651"/>
    </source>
</evidence>
<dbReference type="OrthoDB" id="5241646at2"/>
<proteinExistence type="predicted"/>
<reference evidence="7 8" key="1">
    <citation type="submission" date="2019-03" db="EMBL/GenBank/DDBJ databases">
        <title>Genomic Encyclopedia of Archaeal and Bacterial Type Strains, Phase II (KMG-II): from individual species to whole genera.</title>
        <authorList>
            <person name="Goeker M."/>
        </authorList>
    </citation>
    <scope>NUCLEOTIDE SEQUENCE [LARGE SCALE GENOMIC DNA]</scope>
    <source>
        <strain evidence="7 8">DSM 24782</strain>
    </source>
</reference>
<feature type="transmembrane region" description="Helical" evidence="6">
    <location>
        <begin position="358"/>
        <end position="379"/>
    </location>
</feature>
<keyword evidence="5 6" id="KW-0472">Membrane</keyword>
<evidence type="ECO:0000256" key="3">
    <source>
        <dbReference type="ARBA" id="ARBA00022692"/>
    </source>
</evidence>
<protein>
    <submittedName>
        <fullName evidence="7">Putative copper resistance protein D</fullName>
    </submittedName>
</protein>
<feature type="transmembrane region" description="Helical" evidence="6">
    <location>
        <begin position="526"/>
        <end position="544"/>
    </location>
</feature>
<evidence type="ECO:0000256" key="6">
    <source>
        <dbReference type="SAM" id="Phobius"/>
    </source>
</evidence>
<keyword evidence="2" id="KW-1003">Cell membrane</keyword>
<keyword evidence="4 6" id="KW-1133">Transmembrane helix</keyword>
<feature type="transmembrane region" description="Helical" evidence="6">
    <location>
        <begin position="49"/>
        <end position="73"/>
    </location>
</feature>
<feature type="transmembrane region" description="Helical" evidence="6">
    <location>
        <begin position="19"/>
        <end position="43"/>
    </location>
</feature>
<accession>A0A4R7FQ28</accession>
<feature type="transmembrane region" description="Helical" evidence="6">
    <location>
        <begin position="137"/>
        <end position="154"/>
    </location>
</feature>
<dbReference type="RefSeq" id="WP_133764388.1">
    <property type="nucleotide sequence ID" value="NZ_BAAARP010000001.1"/>
</dbReference>
<name>A0A4R7FQ28_9MICO</name>
<feature type="transmembrane region" description="Helical" evidence="6">
    <location>
        <begin position="85"/>
        <end position="109"/>
    </location>
</feature>